<evidence type="ECO:0008006" key="16">
    <source>
        <dbReference type="Google" id="ProtNLM"/>
    </source>
</evidence>
<evidence type="ECO:0000256" key="2">
    <source>
        <dbReference type="ARBA" id="ARBA00022475"/>
    </source>
</evidence>
<comment type="subcellular location">
    <subcellularLocation>
        <location evidence="1">Cell membrane</location>
        <topology evidence="1">Single-pass membrane protein</topology>
    </subcellularLocation>
</comment>
<evidence type="ECO:0000256" key="3">
    <source>
        <dbReference type="ARBA" id="ARBA00022692"/>
    </source>
</evidence>
<sequence>MPPGARARRIAALDLIFLVFLRLASAYQRPSDAHIDCSETTATTSCTAYLTFRSDPPLYSSPLSVAYLLNATASAVAAANSVPLAVSPVDGTQLLLVPVPCSCNRATGYYQHNTTYAIQELDTFFLIANNTFQGLTTYQSIIANNPASEAMSPVINGPLAVPLRCACPSATTGRINNLLTYVVQEGDNVTSIARRFNSTHGDVLAANNLSSNASLFPLNTLLVPLVHPPHSRVVLANTTITSTTPPESQKFYVSSPCSNGLLAGLGIGVGCGVSAWAAVLAVFLLWRRRRRRPVGDSSGMARETPLVAAVRGAVETLAAYSYADIETETAGFAEERRVAAGSSVYRAVINGEAFAVKRVAAGGDDVRGEVDVLGRVNHSGLVRLRGLCANGDNTYLVLEFAENGALSEWLHPGSAAACLRRVLGWKQRVLVALDVAGGLNYLHHFTNPPYVHKNLNSGNVLLDANLRAKVSSLGFARAVAVAVAAGDDSIALMTHHVVGTHGYLAPEYLEHGLISPKLDVFSFGVILLELLSGKTAAFVTDDDGQNMLLWQAADGLVDGDGAWFKLRAFMDPQLQGHYPIGVASAVAALAVRCVAREPRARPSMEEVFVTLSAVYNLTVDWDPQNYSASASMVLGR</sequence>
<dbReference type="InterPro" id="IPR000719">
    <property type="entry name" value="Prot_kinase_dom"/>
</dbReference>
<dbReference type="SUPFAM" id="SSF54106">
    <property type="entry name" value="LysM domain"/>
    <property type="match status" value="1"/>
</dbReference>
<dbReference type="InterPro" id="IPR056563">
    <property type="entry name" value="LysM3_LYK4_5"/>
</dbReference>
<evidence type="ECO:0000313" key="15">
    <source>
        <dbReference type="Proteomes" id="UP000026961"/>
    </source>
</evidence>
<dbReference type="Pfam" id="PF23446">
    <property type="entry name" value="LysM1_NFP_LYK"/>
    <property type="match status" value="1"/>
</dbReference>
<keyword evidence="6" id="KW-0067">ATP-binding</keyword>
<evidence type="ECO:0000259" key="12">
    <source>
        <dbReference type="PROSITE" id="PS50011"/>
    </source>
</evidence>
<evidence type="ECO:0000256" key="6">
    <source>
        <dbReference type="ARBA" id="ARBA00022840"/>
    </source>
</evidence>
<protein>
    <recommendedName>
        <fullName evidence="16">Protein kinase domain-containing protein</fullName>
    </recommendedName>
</protein>
<keyword evidence="4 11" id="KW-0732">Signal</keyword>
<dbReference type="InterPro" id="IPR018392">
    <property type="entry name" value="LysM"/>
</dbReference>
<dbReference type="InterPro" id="IPR052611">
    <property type="entry name" value="Plant_RLK_LysM"/>
</dbReference>
<name>A0A0E0AC24_9ORYZ</name>
<dbReference type="eggNOG" id="ENOG502QSFN">
    <property type="taxonomic scope" value="Eukaryota"/>
</dbReference>
<evidence type="ECO:0000256" key="8">
    <source>
        <dbReference type="ARBA" id="ARBA00023136"/>
    </source>
</evidence>
<dbReference type="InterPro" id="IPR036779">
    <property type="entry name" value="LysM_dom_sf"/>
</dbReference>
<feature type="domain" description="Protein kinase" evidence="12">
    <location>
        <begin position="330"/>
        <end position="615"/>
    </location>
</feature>
<keyword evidence="7 10" id="KW-1133">Transmembrane helix</keyword>
<evidence type="ECO:0000259" key="13">
    <source>
        <dbReference type="PROSITE" id="PS51782"/>
    </source>
</evidence>
<feature type="domain" description="LysM" evidence="13">
    <location>
        <begin position="179"/>
        <end position="223"/>
    </location>
</feature>
<reference evidence="14" key="1">
    <citation type="submission" date="2015-04" db="UniProtKB">
        <authorList>
            <consortium name="EnsemblPlants"/>
        </authorList>
    </citation>
    <scope>IDENTIFICATION</scope>
</reference>
<dbReference type="STRING" id="40148.A0A0E0AC24"/>
<keyword evidence="5" id="KW-0547">Nucleotide-binding</keyword>
<dbReference type="HOGENOM" id="CLU_000288_99_1_1"/>
<keyword evidence="15" id="KW-1185">Reference proteome</keyword>
<feature type="chain" id="PRO_5002353447" description="Protein kinase domain-containing protein" evidence="11">
    <location>
        <begin position="27"/>
        <end position="636"/>
    </location>
</feature>
<evidence type="ECO:0000256" key="10">
    <source>
        <dbReference type="SAM" id="Phobius"/>
    </source>
</evidence>
<keyword evidence="3 10" id="KW-0812">Transmembrane</keyword>
<keyword evidence="9" id="KW-1015">Disulfide bond</keyword>
<dbReference type="GO" id="GO:0005886">
    <property type="term" value="C:plasma membrane"/>
    <property type="evidence" value="ECO:0007669"/>
    <property type="project" value="UniProtKB-SubCell"/>
</dbReference>
<dbReference type="Pfam" id="PF00069">
    <property type="entry name" value="Pkinase"/>
    <property type="match status" value="1"/>
</dbReference>
<dbReference type="GO" id="GO:0005524">
    <property type="term" value="F:ATP binding"/>
    <property type="evidence" value="ECO:0007669"/>
    <property type="project" value="UniProtKB-KW"/>
</dbReference>
<dbReference type="InterPro" id="IPR056561">
    <property type="entry name" value="NFP_LYK_LysM1"/>
</dbReference>
<evidence type="ECO:0000256" key="11">
    <source>
        <dbReference type="SAM" id="SignalP"/>
    </source>
</evidence>
<dbReference type="SMART" id="SM00257">
    <property type="entry name" value="LysM"/>
    <property type="match status" value="1"/>
</dbReference>
<dbReference type="AlphaFoldDB" id="A0A0E0AC24"/>
<dbReference type="Gene3D" id="3.10.350.10">
    <property type="entry name" value="LysM domain"/>
    <property type="match status" value="1"/>
</dbReference>
<dbReference type="Gene3D" id="3.30.200.20">
    <property type="entry name" value="Phosphorylase Kinase, domain 1"/>
    <property type="match status" value="1"/>
</dbReference>
<keyword evidence="8 10" id="KW-0472">Membrane</keyword>
<evidence type="ECO:0000313" key="14">
    <source>
        <dbReference type="EnsemblPlants" id="OGLUM06G22630.1"/>
    </source>
</evidence>
<dbReference type="PANTHER" id="PTHR45927:SF6">
    <property type="entry name" value="PROTEIN LYK5"/>
    <property type="match status" value="1"/>
</dbReference>
<reference evidence="14" key="2">
    <citation type="submission" date="2018-05" db="EMBL/GenBank/DDBJ databases">
        <title>OgluRS3 (Oryza glumaepatula Reference Sequence Version 3).</title>
        <authorList>
            <person name="Zhang J."/>
            <person name="Kudrna D."/>
            <person name="Lee S."/>
            <person name="Talag J."/>
            <person name="Welchert J."/>
            <person name="Wing R.A."/>
        </authorList>
    </citation>
    <scope>NUCLEOTIDE SEQUENCE [LARGE SCALE GENOMIC DNA]</scope>
</reference>
<dbReference type="Gene3D" id="1.10.510.10">
    <property type="entry name" value="Transferase(Phosphotransferase) domain 1"/>
    <property type="match status" value="1"/>
</dbReference>
<evidence type="ECO:0000256" key="5">
    <source>
        <dbReference type="ARBA" id="ARBA00022741"/>
    </source>
</evidence>
<feature type="transmembrane region" description="Helical" evidence="10">
    <location>
        <begin position="261"/>
        <end position="286"/>
    </location>
</feature>
<feature type="signal peptide" evidence="11">
    <location>
        <begin position="1"/>
        <end position="26"/>
    </location>
</feature>
<evidence type="ECO:0000256" key="7">
    <source>
        <dbReference type="ARBA" id="ARBA00022989"/>
    </source>
</evidence>
<dbReference type="FunFam" id="1.10.510.10:FF:000468">
    <property type="entry name" value="PTI1-like tyrosine-protein kinase 3"/>
    <property type="match status" value="1"/>
</dbReference>
<evidence type="ECO:0000256" key="9">
    <source>
        <dbReference type="ARBA" id="ARBA00023157"/>
    </source>
</evidence>
<dbReference type="PROSITE" id="PS50011">
    <property type="entry name" value="PROTEIN_KINASE_DOM"/>
    <property type="match status" value="1"/>
</dbReference>
<dbReference type="InterPro" id="IPR011009">
    <property type="entry name" value="Kinase-like_dom_sf"/>
</dbReference>
<dbReference type="SUPFAM" id="SSF56112">
    <property type="entry name" value="Protein kinase-like (PK-like)"/>
    <property type="match status" value="1"/>
</dbReference>
<dbReference type="Proteomes" id="UP000026961">
    <property type="component" value="Chromosome 6"/>
</dbReference>
<dbReference type="EnsemblPlants" id="OGLUM06G22630.1">
    <property type="protein sequence ID" value="OGLUM06G22630.1"/>
    <property type="gene ID" value="OGLUM06G22630"/>
</dbReference>
<dbReference type="Gramene" id="OGLUM06G22630.1">
    <property type="protein sequence ID" value="OGLUM06G22630.1"/>
    <property type="gene ID" value="OGLUM06G22630"/>
</dbReference>
<dbReference type="PROSITE" id="PS51782">
    <property type="entry name" value="LYSM"/>
    <property type="match status" value="1"/>
</dbReference>
<proteinExistence type="predicted"/>
<dbReference type="InterPro" id="IPR056562">
    <property type="entry name" value="LysM2_CERK1_LYK3_4_5"/>
</dbReference>
<dbReference type="Pfam" id="PF23472">
    <property type="entry name" value="LysM2_CERK1_LYK3_4_5"/>
    <property type="match status" value="1"/>
</dbReference>
<dbReference type="PANTHER" id="PTHR45927">
    <property type="entry name" value="LYSM-DOMAIN RECEPTOR-LIKE KINASE-RELATED"/>
    <property type="match status" value="1"/>
</dbReference>
<dbReference type="Pfam" id="PF23473">
    <property type="entry name" value="LysM3_LYK4_5"/>
    <property type="match status" value="1"/>
</dbReference>
<accession>A0A0E0AC24</accession>
<dbReference type="CDD" id="cd00118">
    <property type="entry name" value="LysM"/>
    <property type="match status" value="1"/>
</dbReference>
<evidence type="ECO:0000256" key="1">
    <source>
        <dbReference type="ARBA" id="ARBA00004162"/>
    </source>
</evidence>
<dbReference type="GO" id="GO:0004672">
    <property type="term" value="F:protein kinase activity"/>
    <property type="evidence" value="ECO:0007669"/>
    <property type="project" value="InterPro"/>
</dbReference>
<evidence type="ECO:0000256" key="4">
    <source>
        <dbReference type="ARBA" id="ARBA00022729"/>
    </source>
</evidence>
<keyword evidence="2" id="KW-1003">Cell membrane</keyword>
<organism evidence="14">
    <name type="scientific">Oryza glumipatula</name>
    <dbReference type="NCBI Taxonomy" id="40148"/>
    <lineage>
        <taxon>Eukaryota</taxon>
        <taxon>Viridiplantae</taxon>
        <taxon>Streptophyta</taxon>
        <taxon>Embryophyta</taxon>
        <taxon>Tracheophyta</taxon>
        <taxon>Spermatophyta</taxon>
        <taxon>Magnoliopsida</taxon>
        <taxon>Liliopsida</taxon>
        <taxon>Poales</taxon>
        <taxon>Poaceae</taxon>
        <taxon>BOP clade</taxon>
        <taxon>Oryzoideae</taxon>
        <taxon>Oryzeae</taxon>
        <taxon>Oryzinae</taxon>
        <taxon>Oryza</taxon>
    </lineage>
</organism>